<reference evidence="11" key="1">
    <citation type="journal article" date="2020" name="Stud. Mycol.">
        <title>101 Dothideomycetes genomes: a test case for predicting lifestyles and emergence of pathogens.</title>
        <authorList>
            <person name="Haridas S."/>
            <person name="Albert R."/>
            <person name="Binder M."/>
            <person name="Bloem J."/>
            <person name="Labutti K."/>
            <person name="Salamov A."/>
            <person name="Andreopoulos B."/>
            <person name="Baker S."/>
            <person name="Barry K."/>
            <person name="Bills G."/>
            <person name="Bluhm B."/>
            <person name="Cannon C."/>
            <person name="Castanera R."/>
            <person name="Culley D."/>
            <person name="Daum C."/>
            <person name="Ezra D."/>
            <person name="Gonzalez J."/>
            <person name="Henrissat B."/>
            <person name="Kuo A."/>
            <person name="Liang C."/>
            <person name="Lipzen A."/>
            <person name="Lutzoni F."/>
            <person name="Magnuson J."/>
            <person name="Mondo S."/>
            <person name="Nolan M."/>
            <person name="Ohm R."/>
            <person name="Pangilinan J."/>
            <person name="Park H.-J."/>
            <person name="Ramirez L."/>
            <person name="Alfaro M."/>
            <person name="Sun H."/>
            <person name="Tritt A."/>
            <person name="Yoshinaga Y."/>
            <person name="Zwiers L.-H."/>
            <person name="Turgeon B."/>
            <person name="Goodwin S."/>
            <person name="Spatafora J."/>
            <person name="Crous P."/>
            <person name="Grigoriev I."/>
        </authorList>
    </citation>
    <scope>NUCLEOTIDE SEQUENCE</scope>
    <source>
        <strain evidence="11">CBS 101060</strain>
    </source>
</reference>
<protein>
    <recommendedName>
        <fullName evidence="4">Mitochondrial zinc maintenance protein 1, mitochondrial</fullName>
    </recommendedName>
</protein>
<feature type="domain" description="Complex 1 LYR protein" evidence="10">
    <location>
        <begin position="11"/>
        <end position="56"/>
    </location>
</feature>
<comment type="subcellular location">
    <subcellularLocation>
        <location evidence="1">Mitochondrion matrix</location>
    </subcellularLocation>
</comment>
<evidence type="ECO:0000256" key="2">
    <source>
        <dbReference type="ARBA" id="ARBA00009949"/>
    </source>
</evidence>
<evidence type="ECO:0000256" key="4">
    <source>
        <dbReference type="ARBA" id="ARBA00015108"/>
    </source>
</evidence>
<organism evidence="11 12">
    <name type="scientific">Patellaria atrata CBS 101060</name>
    <dbReference type="NCBI Taxonomy" id="1346257"/>
    <lineage>
        <taxon>Eukaryota</taxon>
        <taxon>Fungi</taxon>
        <taxon>Dikarya</taxon>
        <taxon>Ascomycota</taxon>
        <taxon>Pezizomycotina</taxon>
        <taxon>Dothideomycetes</taxon>
        <taxon>Dothideomycetes incertae sedis</taxon>
        <taxon>Patellariales</taxon>
        <taxon>Patellariaceae</taxon>
        <taxon>Patellaria</taxon>
    </lineage>
</organism>
<feature type="region of interest" description="Disordered" evidence="9">
    <location>
        <begin position="94"/>
        <end position="120"/>
    </location>
</feature>
<dbReference type="Proteomes" id="UP000799429">
    <property type="component" value="Unassembled WGS sequence"/>
</dbReference>
<dbReference type="EMBL" id="MU006089">
    <property type="protein sequence ID" value="KAF2843440.1"/>
    <property type="molecule type" value="Genomic_DNA"/>
</dbReference>
<dbReference type="GO" id="GO:0044183">
    <property type="term" value="F:protein folding chaperone"/>
    <property type="evidence" value="ECO:0007669"/>
    <property type="project" value="TreeGrafter"/>
</dbReference>
<accession>A0A9P4SKC7</accession>
<evidence type="ECO:0000256" key="6">
    <source>
        <dbReference type="ARBA" id="ARBA00023128"/>
    </source>
</evidence>
<dbReference type="OrthoDB" id="529194at2759"/>
<dbReference type="InterPro" id="IPR045298">
    <property type="entry name" value="Complex1_LYR_LYRM7"/>
</dbReference>
<dbReference type="Pfam" id="PF05347">
    <property type="entry name" value="Complex1_LYR"/>
    <property type="match status" value="1"/>
</dbReference>
<sequence length="120" mass="13497">MTLVSFRSVPEAIRAYRNLLRSTRIAFQGDNRMIMGARAEARNKFRENAKLKEFSKEAEEEIALAQAVATILKQNVVQGKAKDGSNHYELRIHEHTERGDNETVKLAGKRRSNLSGTGPT</sequence>
<dbReference type="GO" id="GO:0034551">
    <property type="term" value="P:mitochondrial respiratory chain complex III assembly"/>
    <property type="evidence" value="ECO:0007669"/>
    <property type="project" value="InterPro"/>
</dbReference>
<dbReference type="InterPro" id="IPR050435">
    <property type="entry name" value="MZM1/LYRM7"/>
</dbReference>
<dbReference type="AlphaFoldDB" id="A0A9P4SKC7"/>
<evidence type="ECO:0000313" key="11">
    <source>
        <dbReference type="EMBL" id="KAF2843440.1"/>
    </source>
</evidence>
<dbReference type="PANTHER" id="PTHR46749:SF1">
    <property type="entry name" value="COMPLEX III ASSEMBLY FACTOR LYRM7"/>
    <property type="match status" value="1"/>
</dbReference>
<keyword evidence="6" id="KW-0496">Mitochondrion</keyword>
<proteinExistence type="inferred from homology"/>
<feature type="compositionally biased region" description="Basic and acidic residues" evidence="9">
    <location>
        <begin position="94"/>
        <end position="103"/>
    </location>
</feature>
<evidence type="ECO:0000256" key="3">
    <source>
        <dbReference type="ARBA" id="ARBA00011589"/>
    </source>
</evidence>
<keyword evidence="12" id="KW-1185">Reference proteome</keyword>
<evidence type="ECO:0000256" key="1">
    <source>
        <dbReference type="ARBA" id="ARBA00004305"/>
    </source>
</evidence>
<gene>
    <name evidence="11" type="ORF">M501DRAFT_994367</name>
</gene>
<dbReference type="PANTHER" id="PTHR46749">
    <property type="entry name" value="COMPLEX III ASSEMBLY FACTOR LYRM7"/>
    <property type="match status" value="1"/>
</dbReference>
<dbReference type="InterPro" id="IPR008011">
    <property type="entry name" value="Complex1_LYR_dom"/>
</dbReference>
<comment type="similarity">
    <text evidence="2">Belongs to the complex I LYR family. MZM1 subfamily.</text>
</comment>
<evidence type="ECO:0000256" key="5">
    <source>
        <dbReference type="ARBA" id="ARBA00022946"/>
    </source>
</evidence>
<keyword evidence="7" id="KW-0143">Chaperone</keyword>
<dbReference type="GO" id="GO:0005759">
    <property type="term" value="C:mitochondrial matrix"/>
    <property type="evidence" value="ECO:0007669"/>
    <property type="project" value="UniProtKB-SubCell"/>
</dbReference>
<comment type="function">
    <text evidence="8">Assembly factor required for Rieske Fe-S protein RIP1 incorporation into the cytochrome b-c1 (CIII) complex. Functions as a chaperone, binding to this subunit within the mitochondrial matrix and stabilizing it prior to its translocation and insertion into the late CIII dimeric intermediate within the mitochondrial inner membrane. Modulates the mitochondrial matrix zinc pool.</text>
</comment>
<evidence type="ECO:0000313" key="12">
    <source>
        <dbReference type="Proteomes" id="UP000799429"/>
    </source>
</evidence>
<evidence type="ECO:0000256" key="8">
    <source>
        <dbReference type="ARBA" id="ARBA00025268"/>
    </source>
</evidence>
<keyword evidence="5" id="KW-0809">Transit peptide</keyword>
<evidence type="ECO:0000256" key="7">
    <source>
        <dbReference type="ARBA" id="ARBA00023186"/>
    </source>
</evidence>
<evidence type="ECO:0000256" key="9">
    <source>
        <dbReference type="SAM" id="MobiDB-lite"/>
    </source>
</evidence>
<name>A0A9P4SKC7_9PEZI</name>
<dbReference type="CDD" id="cd20267">
    <property type="entry name" value="Complex1_LYR_LYRM7"/>
    <property type="match status" value="1"/>
</dbReference>
<evidence type="ECO:0000259" key="10">
    <source>
        <dbReference type="Pfam" id="PF05347"/>
    </source>
</evidence>
<comment type="caution">
    <text evidence="11">The sequence shown here is derived from an EMBL/GenBank/DDBJ whole genome shotgun (WGS) entry which is preliminary data.</text>
</comment>
<comment type="subunit">
    <text evidence="3">Interacts with RIP1.</text>
</comment>